<evidence type="ECO:0000256" key="1">
    <source>
        <dbReference type="SAM" id="Phobius"/>
    </source>
</evidence>
<keyword evidence="1" id="KW-0812">Transmembrane</keyword>
<evidence type="ECO:0000313" key="3">
    <source>
        <dbReference type="Proteomes" id="UP000039865"/>
    </source>
</evidence>
<protein>
    <recommendedName>
        <fullName evidence="4">Transmembrane protein</fullName>
    </recommendedName>
</protein>
<evidence type="ECO:0008006" key="4">
    <source>
        <dbReference type="Google" id="ProtNLM"/>
    </source>
</evidence>
<reference evidence="2 3" key="1">
    <citation type="submission" date="2014-06" db="EMBL/GenBank/DDBJ databases">
        <authorList>
            <person name="Swart Estienne"/>
        </authorList>
    </citation>
    <scope>NUCLEOTIDE SEQUENCE [LARGE SCALE GENOMIC DNA]</scope>
    <source>
        <strain evidence="2 3">130c</strain>
    </source>
</reference>
<organism evidence="2 3">
    <name type="scientific">Stylonychia lemnae</name>
    <name type="common">Ciliate</name>
    <dbReference type="NCBI Taxonomy" id="5949"/>
    <lineage>
        <taxon>Eukaryota</taxon>
        <taxon>Sar</taxon>
        <taxon>Alveolata</taxon>
        <taxon>Ciliophora</taxon>
        <taxon>Intramacronucleata</taxon>
        <taxon>Spirotrichea</taxon>
        <taxon>Stichotrichia</taxon>
        <taxon>Sporadotrichida</taxon>
        <taxon>Oxytrichidae</taxon>
        <taxon>Stylonychinae</taxon>
        <taxon>Stylonychia</taxon>
    </lineage>
</organism>
<name>A0A078BCT9_STYLE</name>
<accession>A0A078BCT9</accession>
<evidence type="ECO:0000313" key="2">
    <source>
        <dbReference type="EMBL" id="CDW91403.1"/>
    </source>
</evidence>
<proteinExistence type="predicted"/>
<feature type="transmembrane region" description="Helical" evidence="1">
    <location>
        <begin position="235"/>
        <end position="253"/>
    </location>
</feature>
<dbReference type="AlphaFoldDB" id="A0A078BCT9"/>
<feature type="transmembrane region" description="Helical" evidence="1">
    <location>
        <begin position="162"/>
        <end position="183"/>
    </location>
</feature>
<sequence>MTTVNQMRKENEKGFYYNPFEPRQWDITDENYQNQLVAQNFDFSKCQYPDLIDSQALQNIRKALLVPLISITVVGTIFLPLHAQLIYLTWWGHHLQTFTLIYCIKAGNPENKNNLLIKRISAICFQVSLTLQLIINLVYWTQLYQNDLAKSFTPDRPIFSTYFWWHKVLIHSLPAVTAVLNFILTQGVFIPGQAFYQIVLGAFYTIFNYFGVQYLGQPIYDFMDWKSYMSVVNSLIVFIMSGLIQQIICWFSIQVKTRPIDMIQSTQQDKKSK</sequence>
<feature type="transmembrane region" description="Helical" evidence="1">
    <location>
        <begin position="195"/>
        <end position="215"/>
    </location>
</feature>
<feature type="transmembrane region" description="Helical" evidence="1">
    <location>
        <begin position="63"/>
        <end position="81"/>
    </location>
</feature>
<keyword evidence="1" id="KW-1133">Transmembrane helix</keyword>
<feature type="transmembrane region" description="Helical" evidence="1">
    <location>
        <begin position="116"/>
        <end position="142"/>
    </location>
</feature>
<dbReference type="InParanoid" id="A0A078BCT9"/>
<feature type="transmembrane region" description="Helical" evidence="1">
    <location>
        <begin position="87"/>
        <end position="104"/>
    </location>
</feature>
<keyword evidence="3" id="KW-1185">Reference proteome</keyword>
<dbReference type="Proteomes" id="UP000039865">
    <property type="component" value="Unassembled WGS sequence"/>
</dbReference>
<dbReference type="EMBL" id="CCKQ01019388">
    <property type="protein sequence ID" value="CDW91403.1"/>
    <property type="molecule type" value="Genomic_DNA"/>
</dbReference>
<dbReference type="OrthoDB" id="323678at2759"/>
<gene>
    <name evidence="2" type="primary">Contig5933.g6357</name>
    <name evidence="2" type="ORF">STYLEM_20558</name>
</gene>
<keyword evidence="1" id="KW-0472">Membrane</keyword>